<gene>
    <name evidence="1" type="ORF">D5086_023454</name>
</gene>
<sequence length="816" mass="89350">MEAIFVSFMSSFNNTSRPRWAAFLVGLFSVLCYEVKYGDTLRRFNAHVKENEQLDVDMTALRAKILRLFNFPADCDLALTYIDEDGDVVTLADDDDLRDVMRQNLKFLRIDVQLNNDKFGKSCARSSGSSTPMSDVMRQNLKSLRIDTQLNNGKFGKSYARSSGSSTPMRSPRVQSPLPCLNNGVAEVLKSVPEPLQGILSKISHDLASKAVASNAVLTELVDCFSKMGQSHLNPAPQSQDGAGSSVQTGAAVPTVVNVSKDVGMREDLPNSNSPFKTSQEESFENVTRTSAAPHTAVSAPVNLNQNPQASNPFAHYAPLASFVPAGDDGKEAKKQNTCLPARKPDPFGLPTFPMNYGFPSHTDFPFSGVPVENDSALRSLKSHAIKRSDCVNNPMFGMFHRGVQCDGCGVLPITGPRYKSKVKEDYDLCIICFAAVGNEADYIKMDRPMSFRNPWSSKCFNDPTQKSWAFPQPLYKGSCGVKGAQPKLDSRFVLDVNVSDGTVMPSSTPFTKIWRMRNSGSVAWPQGVRLVWIGGDQFFSADSVEIEISVNGVPTDGELDISADFVSPALPGRYISYWKMAPPSGVKFGQRIWVLIEVDASLKDPFLKDLNLNESPNWSGSKCDEDLDMNAQPADGCFPGPQNTTSVSEPVEPVVDEQPKSQELSFPIDDALPVGHGVLASAPPEPRASSVPVLYPMIDISETATTGPFEPFPAVDAPASSEGVNMESGVEKTLLKDLEEMGFKQVDLNKEILRRNEYDLEQSVDDLCGFAEWDPILEELQEMGFSDKEMNKKLLKKNNGSIRGVVMDILTGEKA</sequence>
<evidence type="ECO:0000313" key="2">
    <source>
        <dbReference type="Proteomes" id="UP000309997"/>
    </source>
</evidence>
<protein>
    <submittedName>
        <fullName evidence="1">Uncharacterized protein</fullName>
    </submittedName>
</protein>
<evidence type="ECO:0000313" key="1">
    <source>
        <dbReference type="EMBL" id="KAL3575353.1"/>
    </source>
</evidence>
<proteinExistence type="predicted"/>
<reference evidence="1 2" key="1">
    <citation type="journal article" date="2024" name="Plant Biotechnol. J.">
        <title>Genome and CRISPR/Cas9 system of a widespread forest tree (Populus alba) in the world.</title>
        <authorList>
            <person name="Liu Y.J."/>
            <person name="Jiang P.F."/>
            <person name="Han X.M."/>
            <person name="Li X.Y."/>
            <person name="Wang H.M."/>
            <person name="Wang Y.J."/>
            <person name="Wang X.X."/>
            <person name="Zeng Q.Y."/>
        </authorList>
    </citation>
    <scope>NUCLEOTIDE SEQUENCE [LARGE SCALE GENOMIC DNA]</scope>
    <source>
        <strain evidence="2">cv. PAL-ZL1</strain>
    </source>
</reference>
<organism evidence="1 2">
    <name type="scientific">Populus alba</name>
    <name type="common">White poplar</name>
    <dbReference type="NCBI Taxonomy" id="43335"/>
    <lineage>
        <taxon>Eukaryota</taxon>
        <taxon>Viridiplantae</taxon>
        <taxon>Streptophyta</taxon>
        <taxon>Embryophyta</taxon>
        <taxon>Tracheophyta</taxon>
        <taxon>Spermatophyta</taxon>
        <taxon>Magnoliopsida</taxon>
        <taxon>eudicotyledons</taxon>
        <taxon>Gunneridae</taxon>
        <taxon>Pentapetalae</taxon>
        <taxon>rosids</taxon>
        <taxon>fabids</taxon>
        <taxon>Malpighiales</taxon>
        <taxon>Salicaceae</taxon>
        <taxon>Saliceae</taxon>
        <taxon>Populus</taxon>
    </lineage>
</organism>
<comment type="caution">
    <text evidence="1">The sequence shown here is derived from an EMBL/GenBank/DDBJ whole genome shotgun (WGS) entry which is preliminary data.</text>
</comment>
<name>A0ACC4B9T1_POPAL</name>
<accession>A0ACC4B9T1</accession>
<dbReference type="EMBL" id="RCHU02000012">
    <property type="protein sequence ID" value="KAL3575353.1"/>
    <property type="molecule type" value="Genomic_DNA"/>
</dbReference>
<keyword evidence="2" id="KW-1185">Reference proteome</keyword>
<dbReference type="Proteomes" id="UP000309997">
    <property type="component" value="Unassembled WGS sequence"/>
</dbReference>